<dbReference type="InterPro" id="IPR029063">
    <property type="entry name" value="SAM-dependent_MTases_sf"/>
</dbReference>
<accession>A0A0S7BJ03</accession>
<comment type="similarity">
    <text evidence="1">Belongs to the methyltransferase superfamily.</text>
</comment>
<evidence type="ECO:0000259" key="5">
    <source>
        <dbReference type="Pfam" id="PF08241"/>
    </source>
</evidence>
<keyword evidence="7" id="KW-1185">Reference proteome</keyword>
<dbReference type="PANTHER" id="PTHR44942:SF4">
    <property type="entry name" value="METHYLTRANSFERASE TYPE 11 DOMAIN-CONTAINING PROTEIN"/>
    <property type="match status" value="1"/>
</dbReference>
<gene>
    <name evidence="6" type="ORF">LARV_01520</name>
</gene>
<dbReference type="SUPFAM" id="SSF53335">
    <property type="entry name" value="S-adenosyl-L-methionine-dependent methyltransferases"/>
    <property type="match status" value="1"/>
</dbReference>
<dbReference type="OrthoDB" id="9801538at2"/>
<dbReference type="Gene3D" id="3.40.50.150">
    <property type="entry name" value="Vaccinia Virus protein VP39"/>
    <property type="match status" value="1"/>
</dbReference>
<reference evidence="6" key="1">
    <citation type="submission" date="2015-07" db="EMBL/GenBank/DDBJ databases">
        <title>Draft Genome Sequences of Anaerolinea thermolimosa IMO-1, Bellilinea caldifistulae GOMI-1, Leptolinea tardivitalis YMTK-2, Levilinea saccharolytica KIBI-1,Longilinea arvoryzae KOME-1, Previously Described as Members of the Anaerolineaceae (Chloroflexi).</title>
        <authorList>
            <person name="Sekiguchi Y."/>
            <person name="Ohashi A."/>
            <person name="Matsuura N."/>
            <person name="Tourlousse M.D."/>
        </authorList>
    </citation>
    <scope>NUCLEOTIDE SEQUENCE [LARGE SCALE GENOMIC DNA]</scope>
    <source>
        <strain evidence="6">KOME-1</strain>
    </source>
</reference>
<dbReference type="GO" id="GO:0008757">
    <property type="term" value="F:S-adenosylmethionine-dependent methyltransferase activity"/>
    <property type="evidence" value="ECO:0007669"/>
    <property type="project" value="InterPro"/>
</dbReference>
<evidence type="ECO:0000313" key="6">
    <source>
        <dbReference type="EMBL" id="GAP13765.1"/>
    </source>
</evidence>
<keyword evidence="3" id="KW-0808">Transferase</keyword>
<dbReference type="Pfam" id="PF08241">
    <property type="entry name" value="Methyltransf_11"/>
    <property type="match status" value="1"/>
</dbReference>
<evidence type="ECO:0000256" key="2">
    <source>
        <dbReference type="ARBA" id="ARBA00022603"/>
    </source>
</evidence>
<keyword evidence="4" id="KW-1133">Transmembrane helix</keyword>
<dbReference type="AlphaFoldDB" id="A0A0S7BJ03"/>
<proteinExistence type="inferred from homology"/>
<dbReference type="RefSeq" id="WP_075073082.1">
    <property type="nucleotide sequence ID" value="NZ_DF967972.1"/>
</dbReference>
<dbReference type="GO" id="GO:0032259">
    <property type="term" value="P:methylation"/>
    <property type="evidence" value="ECO:0007669"/>
    <property type="project" value="UniProtKB-KW"/>
</dbReference>
<keyword evidence="2 6" id="KW-0489">Methyltransferase</keyword>
<dbReference type="InterPro" id="IPR013216">
    <property type="entry name" value="Methyltransf_11"/>
</dbReference>
<keyword evidence="4" id="KW-0812">Transmembrane</keyword>
<dbReference type="STRING" id="360412.LARV_01520"/>
<dbReference type="EMBL" id="DF967972">
    <property type="protein sequence ID" value="GAP13765.1"/>
    <property type="molecule type" value="Genomic_DNA"/>
</dbReference>
<sequence>MTKHDSATRPQQALKIYNLLLESYKSENGIHTKDCLDIGCGTGEIGKILASRFQSVVGIEVDLHRIQIDENGDNFQKNFYFTQADGAHLPFENDSFDFIICAQVYEHTEDQYGLVSEIQRVLKEDGVCFFSGPNKFTIMEEHYFLPFLSWLPTRISDFYVRFFHRNSSYDIHPLSYHALQKLLRNFAIEDKTLQILQNPERYGMVNRFAILGLIQYMPLFLVKPILFLIPNFNFILRKNVHLSQKRN</sequence>
<dbReference type="InterPro" id="IPR051052">
    <property type="entry name" value="Diverse_substrate_MTase"/>
</dbReference>
<keyword evidence="4" id="KW-0472">Membrane</keyword>
<dbReference type="Proteomes" id="UP000055060">
    <property type="component" value="Unassembled WGS sequence"/>
</dbReference>
<evidence type="ECO:0000256" key="1">
    <source>
        <dbReference type="ARBA" id="ARBA00008361"/>
    </source>
</evidence>
<evidence type="ECO:0000313" key="7">
    <source>
        <dbReference type="Proteomes" id="UP000055060"/>
    </source>
</evidence>
<evidence type="ECO:0000256" key="3">
    <source>
        <dbReference type="ARBA" id="ARBA00022679"/>
    </source>
</evidence>
<name>A0A0S7BJ03_9CHLR</name>
<feature type="transmembrane region" description="Helical" evidence="4">
    <location>
        <begin position="216"/>
        <end position="236"/>
    </location>
</feature>
<dbReference type="CDD" id="cd02440">
    <property type="entry name" value="AdoMet_MTases"/>
    <property type="match status" value="1"/>
</dbReference>
<protein>
    <submittedName>
        <fullName evidence="6">Methylase</fullName>
    </submittedName>
</protein>
<organism evidence="6">
    <name type="scientific">Longilinea arvoryzae</name>
    <dbReference type="NCBI Taxonomy" id="360412"/>
    <lineage>
        <taxon>Bacteria</taxon>
        <taxon>Bacillati</taxon>
        <taxon>Chloroflexota</taxon>
        <taxon>Anaerolineae</taxon>
        <taxon>Anaerolineales</taxon>
        <taxon>Anaerolineaceae</taxon>
        <taxon>Longilinea</taxon>
    </lineage>
</organism>
<feature type="domain" description="Methyltransferase type 11" evidence="5">
    <location>
        <begin position="36"/>
        <end position="130"/>
    </location>
</feature>
<evidence type="ECO:0000256" key="4">
    <source>
        <dbReference type="SAM" id="Phobius"/>
    </source>
</evidence>
<dbReference type="PANTHER" id="PTHR44942">
    <property type="entry name" value="METHYLTRANSF_11 DOMAIN-CONTAINING PROTEIN"/>
    <property type="match status" value="1"/>
</dbReference>